<feature type="compositionally biased region" description="Basic and acidic residues" evidence="1">
    <location>
        <begin position="77"/>
        <end position="95"/>
    </location>
</feature>
<organism evidence="3 4">
    <name type="scientific">Vespula maculifrons</name>
    <name type="common">Eastern yellow jacket</name>
    <name type="synonym">Wasp</name>
    <dbReference type="NCBI Taxonomy" id="7453"/>
    <lineage>
        <taxon>Eukaryota</taxon>
        <taxon>Metazoa</taxon>
        <taxon>Ecdysozoa</taxon>
        <taxon>Arthropoda</taxon>
        <taxon>Hexapoda</taxon>
        <taxon>Insecta</taxon>
        <taxon>Pterygota</taxon>
        <taxon>Neoptera</taxon>
        <taxon>Endopterygota</taxon>
        <taxon>Hymenoptera</taxon>
        <taxon>Apocrita</taxon>
        <taxon>Aculeata</taxon>
        <taxon>Vespoidea</taxon>
        <taxon>Vespidae</taxon>
        <taxon>Vespinae</taxon>
        <taxon>Vespula</taxon>
    </lineage>
</organism>
<accession>A0ABD2BFQ7</accession>
<proteinExistence type="predicted"/>
<dbReference type="AlphaFoldDB" id="A0ABD2BFQ7"/>
<feature type="chain" id="PRO_5044759105" evidence="2">
    <location>
        <begin position="21"/>
        <end position="95"/>
    </location>
</feature>
<evidence type="ECO:0000256" key="2">
    <source>
        <dbReference type="SAM" id="SignalP"/>
    </source>
</evidence>
<reference evidence="3 4" key="1">
    <citation type="journal article" date="2024" name="Ann. Entomol. Soc. Am.">
        <title>Genomic analyses of the southern and eastern yellowjacket wasps (Hymenoptera: Vespidae) reveal evolutionary signatures of social life.</title>
        <authorList>
            <person name="Catto M.A."/>
            <person name="Caine P.B."/>
            <person name="Orr S.E."/>
            <person name="Hunt B.G."/>
            <person name="Goodisman M.A.D."/>
        </authorList>
    </citation>
    <scope>NUCLEOTIDE SEQUENCE [LARGE SCALE GENOMIC DNA]</scope>
    <source>
        <strain evidence="3">232</strain>
        <tissue evidence="3">Head and thorax</tissue>
    </source>
</reference>
<gene>
    <name evidence="3" type="ORF">V1477_015409</name>
</gene>
<feature type="signal peptide" evidence="2">
    <location>
        <begin position="1"/>
        <end position="20"/>
    </location>
</feature>
<dbReference type="Proteomes" id="UP001607303">
    <property type="component" value="Unassembled WGS sequence"/>
</dbReference>
<evidence type="ECO:0000256" key="1">
    <source>
        <dbReference type="SAM" id="MobiDB-lite"/>
    </source>
</evidence>
<evidence type="ECO:0000313" key="4">
    <source>
        <dbReference type="Proteomes" id="UP001607303"/>
    </source>
</evidence>
<name>A0ABD2BFQ7_VESMC</name>
<keyword evidence="2" id="KW-0732">Signal</keyword>
<evidence type="ECO:0000313" key="3">
    <source>
        <dbReference type="EMBL" id="KAL2731586.1"/>
    </source>
</evidence>
<feature type="region of interest" description="Disordered" evidence="1">
    <location>
        <begin position="49"/>
        <end position="95"/>
    </location>
</feature>
<dbReference type="EMBL" id="JAYRBN010000076">
    <property type="protein sequence ID" value="KAL2731586.1"/>
    <property type="molecule type" value="Genomic_DNA"/>
</dbReference>
<comment type="caution">
    <text evidence="3">The sequence shown here is derived from an EMBL/GenBank/DDBJ whole genome shotgun (WGS) entry which is preliminary data.</text>
</comment>
<sequence length="95" mass="11009">MASWPLKTVLLFSALILVRAGIDDESTPTIGLAASEKTYRDFLATARRQVEQKEKEEDEEEEEQKKEEKEEEEEEVKVENGSRSKDPKERKILEL</sequence>
<protein>
    <submittedName>
        <fullName evidence="3">Uncharacterized protein</fullName>
    </submittedName>
</protein>
<keyword evidence="4" id="KW-1185">Reference proteome</keyword>